<evidence type="ECO:0000256" key="8">
    <source>
        <dbReference type="ARBA" id="ARBA00023128"/>
    </source>
</evidence>
<keyword evidence="5" id="KW-0812">Transmembrane</keyword>
<accession>G0W6U0</accession>
<dbReference type="KEGG" id="ndi:NDAI_0B04660"/>
<evidence type="ECO:0000256" key="6">
    <source>
        <dbReference type="ARBA" id="ARBA00022792"/>
    </source>
</evidence>
<comment type="subunit">
    <text evidence="12">Component of the mitochondrial contact site and cristae organizing system (MICOS) complex.</text>
</comment>
<evidence type="ECO:0000256" key="11">
    <source>
        <dbReference type="ARBA" id="ARBA00032985"/>
    </source>
</evidence>
<dbReference type="EMBL" id="HE580268">
    <property type="protein sequence ID" value="CCD23501.1"/>
    <property type="molecule type" value="Genomic_DNA"/>
</dbReference>
<gene>
    <name evidence="13" type="primary">NDAI0B04660</name>
    <name evidence="13" type="ordered locus">NDAI_0B04660</name>
</gene>
<keyword evidence="14" id="KW-1185">Reference proteome</keyword>
<dbReference type="HOGENOM" id="CLU_164154_0_0_1"/>
<comment type="similarity">
    <text evidence="3 12">Belongs to the MICOS complex subunit Mic12 family.</text>
</comment>
<evidence type="ECO:0000256" key="2">
    <source>
        <dbReference type="ARBA" id="ARBA00004434"/>
    </source>
</evidence>
<evidence type="ECO:0000256" key="1">
    <source>
        <dbReference type="ARBA" id="ARBA00002689"/>
    </source>
</evidence>
<evidence type="ECO:0000313" key="14">
    <source>
        <dbReference type="Proteomes" id="UP000000689"/>
    </source>
</evidence>
<dbReference type="AlphaFoldDB" id="G0W6U0"/>
<dbReference type="GeneID" id="11498125"/>
<dbReference type="GO" id="GO:0044284">
    <property type="term" value="C:mitochondrial crista junction"/>
    <property type="evidence" value="ECO:0007669"/>
    <property type="project" value="InterPro"/>
</dbReference>
<evidence type="ECO:0000256" key="4">
    <source>
        <dbReference type="ARBA" id="ARBA00018170"/>
    </source>
</evidence>
<proteinExistence type="inferred from homology"/>
<organism evidence="13 14">
    <name type="scientific">Naumovozyma dairenensis (strain ATCC 10597 / BCRC 20456 / CBS 421 / NBRC 0211 / NRRL Y-12639)</name>
    <name type="common">Saccharomyces dairenensis</name>
    <dbReference type="NCBI Taxonomy" id="1071378"/>
    <lineage>
        <taxon>Eukaryota</taxon>
        <taxon>Fungi</taxon>
        <taxon>Dikarya</taxon>
        <taxon>Ascomycota</taxon>
        <taxon>Saccharomycotina</taxon>
        <taxon>Saccharomycetes</taxon>
        <taxon>Saccharomycetales</taxon>
        <taxon>Saccharomycetaceae</taxon>
        <taxon>Naumovozyma</taxon>
    </lineage>
</organism>
<dbReference type="OrthoDB" id="4037694at2759"/>
<reference evidence="13 14" key="1">
    <citation type="journal article" date="2011" name="Proc. Natl. Acad. Sci. U.S.A.">
        <title>Evolutionary erosion of yeast sex chromosomes by mating-type switching accidents.</title>
        <authorList>
            <person name="Gordon J.L."/>
            <person name="Armisen D."/>
            <person name="Proux-Wera E."/>
            <person name="Oheigeartaigh S.S."/>
            <person name="Byrne K.P."/>
            <person name="Wolfe K.H."/>
        </authorList>
    </citation>
    <scope>NUCLEOTIDE SEQUENCE [LARGE SCALE GENOMIC DNA]</scope>
    <source>
        <strain evidence="14">ATCC 10597 / BCRC 20456 / CBS 421 / NBRC 0211 / NRRL Y-12639</strain>
    </source>
</reference>
<dbReference type="InterPro" id="IPR031463">
    <property type="entry name" value="Mic12"/>
</dbReference>
<evidence type="ECO:0000256" key="5">
    <source>
        <dbReference type="ARBA" id="ARBA00022692"/>
    </source>
</evidence>
<evidence type="ECO:0000256" key="3">
    <source>
        <dbReference type="ARBA" id="ARBA00009188"/>
    </source>
</evidence>
<keyword evidence="8 12" id="KW-0496">Mitochondrion</keyword>
<keyword evidence="9" id="KW-0472">Membrane</keyword>
<evidence type="ECO:0000313" key="13">
    <source>
        <dbReference type="EMBL" id="CCD23501.1"/>
    </source>
</evidence>
<dbReference type="GO" id="GO:0061617">
    <property type="term" value="C:MICOS complex"/>
    <property type="evidence" value="ECO:0007669"/>
    <property type="project" value="UniProtKB-UniRule"/>
</dbReference>
<evidence type="ECO:0000256" key="9">
    <source>
        <dbReference type="ARBA" id="ARBA00023136"/>
    </source>
</evidence>
<dbReference type="Pfam" id="PF17050">
    <property type="entry name" value="AIM5"/>
    <property type="match status" value="1"/>
</dbReference>
<keyword evidence="6 12" id="KW-0999">Mitochondrion inner membrane</keyword>
<name>G0W6U0_NAUDC</name>
<comment type="function">
    <text evidence="1 12">Component of the MICOS complex, a large protein complex of the mitochondrial inner membrane that plays crucial roles in the maintenance of crista junctions, inner membrane architecture, and formation of contact sites to the outer membrane.</text>
</comment>
<comment type="subcellular location">
    <subcellularLocation>
        <location evidence="2 12">Mitochondrion inner membrane</location>
        <topology evidence="2 12">Single-pass membrane protein</topology>
    </subcellularLocation>
</comment>
<dbReference type="GO" id="GO:0042407">
    <property type="term" value="P:cristae formation"/>
    <property type="evidence" value="ECO:0007669"/>
    <property type="project" value="InterPro"/>
</dbReference>
<evidence type="ECO:0000256" key="10">
    <source>
        <dbReference type="ARBA" id="ARBA00032159"/>
    </source>
</evidence>
<sequence length="110" mass="12897">MRSILKLATLGAVSTATISSYYYIYGSNSQIPIIPKRWRRVEDEVDQLLEDKMTLKGKTGRQLNEQLNLNTRHLQVDQELLMRSNLNETMKDIWNKQIRTIVRWIFSVGN</sequence>
<dbReference type="RefSeq" id="XP_003668744.1">
    <property type="nucleotide sequence ID" value="XM_003668696.1"/>
</dbReference>
<evidence type="ECO:0000256" key="12">
    <source>
        <dbReference type="RuleBase" id="RU363010"/>
    </source>
</evidence>
<protein>
    <recommendedName>
        <fullName evidence="4 12">MICOS complex subunit MIC12</fullName>
    </recommendedName>
    <alternativeName>
        <fullName evidence="11 12">Altered inheritance of mitochondria protein 5, mitochondrial</fullName>
    </alternativeName>
    <alternativeName>
        <fullName evidence="10 12">Found in mitochondrial proteome protein 51</fullName>
    </alternativeName>
</protein>
<keyword evidence="7" id="KW-1133">Transmembrane helix</keyword>
<evidence type="ECO:0000256" key="7">
    <source>
        <dbReference type="ARBA" id="ARBA00022989"/>
    </source>
</evidence>
<dbReference type="Proteomes" id="UP000000689">
    <property type="component" value="Chromosome 2"/>
</dbReference>